<dbReference type="RefSeq" id="WP_014828099.1">
    <property type="nucleotide sequence ID" value="NC_018068.1"/>
</dbReference>
<keyword evidence="2" id="KW-1185">Reference proteome</keyword>
<dbReference type="STRING" id="646529.Desaci_3209"/>
<sequence length="186" mass="21989">MTNNSHDRSEQQRGLTRVPNNIPRDIKYVTDGVDLLTSILTRYPELGAVHYWCERQALKFTFMFKQAIDVESIQGILRPALEFYHHLERRKIRVFDISCRSEENIGVLHVVRDIESVSQREVGLMIELLRRNYIEEMIYDEPYLPEEELEVQEEVINQMLTSLKHMDLDKNVIALRDEGRVLVFNN</sequence>
<evidence type="ECO:0000313" key="2">
    <source>
        <dbReference type="Proteomes" id="UP000002892"/>
    </source>
</evidence>
<accession>I4D8I6</accession>
<dbReference type="EMBL" id="CP003639">
    <property type="protein sequence ID" value="AFM42110.1"/>
    <property type="molecule type" value="Genomic_DNA"/>
</dbReference>
<dbReference type="AlphaFoldDB" id="I4D8I6"/>
<evidence type="ECO:0000313" key="1">
    <source>
        <dbReference type="EMBL" id="AFM42110.1"/>
    </source>
</evidence>
<gene>
    <name evidence="1" type="ordered locus">Desaci_3209</name>
</gene>
<dbReference type="KEGG" id="dai:Desaci_3209"/>
<dbReference type="Proteomes" id="UP000002892">
    <property type="component" value="Chromosome"/>
</dbReference>
<organism evidence="1 2">
    <name type="scientific">Desulfosporosinus acidiphilus (strain DSM 22704 / JCM 16185 / SJ4)</name>
    <dbReference type="NCBI Taxonomy" id="646529"/>
    <lineage>
        <taxon>Bacteria</taxon>
        <taxon>Bacillati</taxon>
        <taxon>Bacillota</taxon>
        <taxon>Clostridia</taxon>
        <taxon>Eubacteriales</taxon>
        <taxon>Desulfitobacteriaceae</taxon>
        <taxon>Desulfosporosinus</taxon>
    </lineage>
</organism>
<dbReference type="HOGENOM" id="CLU_125481_0_0_9"/>
<dbReference type="eggNOG" id="ENOG5031J4X">
    <property type="taxonomic scope" value="Bacteria"/>
</dbReference>
<name>I4D8I6_DESAJ</name>
<reference evidence="1 2" key="1">
    <citation type="journal article" date="2012" name="J. Bacteriol.">
        <title>Complete genome sequences of Desulfosporosinus orientis DSM765T, Desulfosporosinus youngiae DSM17734T, Desulfosporosinus meridiei DSM13257T, and Desulfosporosinus acidiphilus DSM22704T.</title>
        <authorList>
            <person name="Pester M."/>
            <person name="Brambilla E."/>
            <person name="Alazard D."/>
            <person name="Rattei T."/>
            <person name="Weinmaier T."/>
            <person name="Han J."/>
            <person name="Lucas S."/>
            <person name="Lapidus A."/>
            <person name="Cheng J.F."/>
            <person name="Goodwin L."/>
            <person name="Pitluck S."/>
            <person name="Peters L."/>
            <person name="Ovchinnikova G."/>
            <person name="Teshima H."/>
            <person name="Detter J.C."/>
            <person name="Han C.S."/>
            <person name="Tapia R."/>
            <person name="Land M.L."/>
            <person name="Hauser L."/>
            <person name="Kyrpides N.C."/>
            <person name="Ivanova N.N."/>
            <person name="Pagani I."/>
            <person name="Huntmann M."/>
            <person name="Wei C.L."/>
            <person name="Davenport K.W."/>
            <person name="Daligault H."/>
            <person name="Chain P.S."/>
            <person name="Chen A."/>
            <person name="Mavromatis K."/>
            <person name="Markowitz V."/>
            <person name="Szeto E."/>
            <person name="Mikhailova N."/>
            <person name="Pati A."/>
            <person name="Wagner M."/>
            <person name="Woyke T."/>
            <person name="Ollivier B."/>
            <person name="Klenk H.P."/>
            <person name="Spring S."/>
            <person name="Loy A."/>
        </authorList>
    </citation>
    <scope>NUCLEOTIDE SEQUENCE [LARGE SCALE GENOMIC DNA]</scope>
    <source>
        <strain evidence="2">DSM 22704 / JCM 16185 / SJ4</strain>
    </source>
</reference>
<proteinExistence type="predicted"/>
<protein>
    <submittedName>
        <fullName evidence="1">Uncharacterized protein</fullName>
    </submittedName>
</protein>